<feature type="transmembrane region" description="Helical" evidence="5">
    <location>
        <begin position="6"/>
        <end position="26"/>
    </location>
</feature>
<dbReference type="Pfam" id="PF01145">
    <property type="entry name" value="Band_7"/>
    <property type="match status" value="1"/>
</dbReference>
<dbReference type="InterPro" id="IPR027705">
    <property type="entry name" value="Flotillin_fam"/>
</dbReference>
<dbReference type="GO" id="GO:0072659">
    <property type="term" value="P:protein localization to plasma membrane"/>
    <property type="evidence" value="ECO:0007669"/>
    <property type="project" value="TreeGrafter"/>
</dbReference>
<name>A0A511JLA8_9CELL</name>
<evidence type="ECO:0000313" key="8">
    <source>
        <dbReference type="Proteomes" id="UP000321049"/>
    </source>
</evidence>
<dbReference type="Gene3D" id="3.30.479.30">
    <property type="entry name" value="Band 7 domain"/>
    <property type="match status" value="1"/>
</dbReference>
<dbReference type="PANTHER" id="PTHR13806:SF46">
    <property type="entry name" value="FLOTILLIN-1-RELATED"/>
    <property type="match status" value="1"/>
</dbReference>
<comment type="caution">
    <text evidence="7">The sequence shown here is derived from an EMBL/GenBank/DDBJ whole genome shotgun (WGS) entry which is preliminary data.</text>
</comment>
<dbReference type="RefSeq" id="WP_222595469.1">
    <property type="nucleotide sequence ID" value="NZ_BJWH01000011.1"/>
</dbReference>
<dbReference type="EMBL" id="BJWH01000011">
    <property type="protein sequence ID" value="GEL98790.1"/>
    <property type="molecule type" value="Genomic_DNA"/>
</dbReference>
<dbReference type="SMART" id="SM00244">
    <property type="entry name" value="PHB"/>
    <property type="match status" value="1"/>
</dbReference>
<protein>
    <submittedName>
        <fullName evidence="7">Flotillin</fullName>
    </submittedName>
</protein>
<dbReference type="Pfam" id="PF15975">
    <property type="entry name" value="Flot"/>
    <property type="match status" value="1"/>
</dbReference>
<evidence type="ECO:0000256" key="2">
    <source>
        <dbReference type="ARBA" id="ARBA00007161"/>
    </source>
</evidence>
<accession>A0A511JLA8</accession>
<evidence type="ECO:0000313" key="7">
    <source>
        <dbReference type="EMBL" id="GEL98790.1"/>
    </source>
</evidence>
<evidence type="ECO:0000256" key="5">
    <source>
        <dbReference type="SAM" id="Phobius"/>
    </source>
</evidence>
<evidence type="ECO:0000256" key="1">
    <source>
        <dbReference type="ARBA" id="ARBA00004370"/>
    </source>
</evidence>
<feature type="domain" description="Band 7" evidence="6">
    <location>
        <begin position="27"/>
        <end position="209"/>
    </location>
</feature>
<keyword evidence="5" id="KW-0812">Transmembrane</keyword>
<proteinExistence type="inferred from homology"/>
<evidence type="ECO:0000256" key="4">
    <source>
        <dbReference type="SAM" id="Coils"/>
    </source>
</evidence>
<dbReference type="InterPro" id="IPR001107">
    <property type="entry name" value="Band_7"/>
</dbReference>
<dbReference type="Proteomes" id="UP000321049">
    <property type="component" value="Unassembled WGS sequence"/>
</dbReference>
<keyword evidence="3 5" id="KW-0472">Membrane</keyword>
<reference evidence="7 8" key="1">
    <citation type="submission" date="2019-07" db="EMBL/GenBank/DDBJ databases">
        <title>Whole genome shotgun sequence of Cellulomonas terrae NBRC 100819.</title>
        <authorList>
            <person name="Hosoyama A."/>
            <person name="Uohara A."/>
            <person name="Ohji S."/>
            <person name="Ichikawa N."/>
        </authorList>
    </citation>
    <scope>NUCLEOTIDE SEQUENCE [LARGE SCALE GENOMIC DNA]</scope>
    <source>
        <strain evidence="7 8">NBRC 100819</strain>
    </source>
</reference>
<sequence length="472" mass="50056">MPESWLPVAGVAGLVLVVLIVGLAIAKRYRVALPNEAFIVTGRKGKTSNDLSGQKVVTGGGVFVLPFVQQLSVLDMSSRRITVEVNGAPSSQGIALTVSGVAIVKVHNEDVSIRAAAQRFGSQQEEIDSFTTNQLSGALRAIVGNLTVEQVIRDRESFSQQVLESVTGSLSAQGLSLDAFTIQEVGDHGGGTYILDMGRASAAAIRREAEIAEAEARRLSEEKRIHAETEVANYQRALDLRQAEILAETDRAKALSASAGPLEAAARQQEILQQEELVAERQAALTERQLDTTVRRPADAERYRLEQQAEAQRVTAVKAAEASKAENELRGAGELALRSAQARATELEGAAEAAAVLARGKAEAEALQQRAEAYKEFNQAAVFDRLLETLPEIAKQLAAPMANIDTLTVVSTDGASALPKAVAGNFLQLQELIKSTTGLDLTQIVHQLTDQSTVVVPSAAAPSTNGSPTAAA</sequence>
<dbReference type="CDD" id="cd03399">
    <property type="entry name" value="SPFH_flotillin"/>
    <property type="match status" value="1"/>
</dbReference>
<organism evidence="7 8">
    <name type="scientific">Cellulomonas terrae</name>
    <dbReference type="NCBI Taxonomy" id="311234"/>
    <lineage>
        <taxon>Bacteria</taxon>
        <taxon>Bacillati</taxon>
        <taxon>Actinomycetota</taxon>
        <taxon>Actinomycetes</taxon>
        <taxon>Micrococcales</taxon>
        <taxon>Cellulomonadaceae</taxon>
        <taxon>Cellulomonas</taxon>
    </lineage>
</organism>
<evidence type="ECO:0000259" key="6">
    <source>
        <dbReference type="SMART" id="SM00244"/>
    </source>
</evidence>
<keyword evidence="5" id="KW-1133">Transmembrane helix</keyword>
<dbReference type="GO" id="GO:0002020">
    <property type="term" value="F:protease binding"/>
    <property type="evidence" value="ECO:0007669"/>
    <property type="project" value="TreeGrafter"/>
</dbReference>
<dbReference type="InterPro" id="IPR031905">
    <property type="entry name" value="Flotillin_C"/>
</dbReference>
<comment type="subcellular location">
    <subcellularLocation>
        <location evidence="1">Membrane</location>
    </subcellularLocation>
</comment>
<dbReference type="InterPro" id="IPR036013">
    <property type="entry name" value="Band_7/SPFH_dom_sf"/>
</dbReference>
<dbReference type="PANTHER" id="PTHR13806">
    <property type="entry name" value="FLOTILLIN-RELATED"/>
    <property type="match status" value="1"/>
</dbReference>
<dbReference type="SUPFAM" id="SSF117892">
    <property type="entry name" value="Band 7/SPFH domain"/>
    <property type="match status" value="1"/>
</dbReference>
<dbReference type="AlphaFoldDB" id="A0A511JLA8"/>
<keyword evidence="4" id="KW-0175">Coiled coil</keyword>
<dbReference type="GO" id="GO:0005886">
    <property type="term" value="C:plasma membrane"/>
    <property type="evidence" value="ECO:0007669"/>
    <property type="project" value="TreeGrafter"/>
</dbReference>
<feature type="coiled-coil region" evidence="4">
    <location>
        <begin position="202"/>
        <end position="229"/>
    </location>
</feature>
<evidence type="ECO:0000256" key="3">
    <source>
        <dbReference type="ARBA" id="ARBA00023136"/>
    </source>
</evidence>
<gene>
    <name evidence="7" type="ORF">CTE05_23370</name>
</gene>
<comment type="similarity">
    <text evidence="2">Belongs to the band 7/mec-2 family. Flotillin subfamily.</text>
</comment>
<keyword evidence="8" id="KW-1185">Reference proteome</keyword>